<evidence type="ECO:0000313" key="3">
    <source>
        <dbReference type="RefSeq" id="XP_033462800.1"/>
    </source>
</evidence>
<feature type="compositionally biased region" description="Gly residues" evidence="1">
    <location>
        <begin position="489"/>
        <end position="500"/>
    </location>
</feature>
<dbReference type="GeneID" id="54361652"/>
<dbReference type="InterPro" id="IPR032710">
    <property type="entry name" value="NTF2-like_dom_sf"/>
</dbReference>
<feature type="region of interest" description="Disordered" evidence="1">
    <location>
        <begin position="408"/>
        <end position="535"/>
    </location>
</feature>
<dbReference type="RefSeq" id="XP_033462800.1">
    <property type="nucleotide sequence ID" value="XM_033603852.1"/>
</dbReference>
<dbReference type="OrthoDB" id="1162399at2759"/>
<evidence type="ECO:0000313" key="2">
    <source>
        <dbReference type="Proteomes" id="UP000504637"/>
    </source>
</evidence>
<feature type="compositionally biased region" description="Low complexity" evidence="1">
    <location>
        <begin position="439"/>
        <end position="462"/>
    </location>
</feature>
<keyword evidence="2" id="KW-1185">Reference proteome</keyword>
<proteinExistence type="predicted"/>
<feature type="compositionally biased region" description="Basic and acidic residues" evidence="1">
    <location>
        <begin position="428"/>
        <end position="438"/>
    </location>
</feature>
<gene>
    <name evidence="3" type="ORF">K489DRAFT_376145</name>
</gene>
<dbReference type="Gene3D" id="3.10.450.50">
    <property type="match status" value="1"/>
</dbReference>
<name>A0A6J3MDT2_9PEZI</name>
<dbReference type="Proteomes" id="UP000504637">
    <property type="component" value="Unplaced"/>
</dbReference>
<feature type="region of interest" description="Disordered" evidence="1">
    <location>
        <begin position="380"/>
        <end position="399"/>
    </location>
</feature>
<evidence type="ECO:0000256" key="1">
    <source>
        <dbReference type="SAM" id="MobiDB-lite"/>
    </source>
</evidence>
<accession>A0A6J3MDT2</accession>
<reference evidence="3" key="2">
    <citation type="submission" date="2020-04" db="EMBL/GenBank/DDBJ databases">
        <authorList>
            <consortium name="NCBI Genome Project"/>
        </authorList>
    </citation>
    <scope>NUCLEOTIDE SEQUENCE</scope>
    <source>
        <strain evidence="3">CBS 342.82</strain>
    </source>
</reference>
<protein>
    <submittedName>
        <fullName evidence="3">Uncharacterized protein</fullName>
    </submittedName>
</protein>
<organism evidence="3">
    <name type="scientific">Dissoconium aciculare CBS 342.82</name>
    <dbReference type="NCBI Taxonomy" id="1314786"/>
    <lineage>
        <taxon>Eukaryota</taxon>
        <taxon>Fungi</taxon>
        <taxon>Dikarya</taxon>
        <taxon>Ascomycota</taxon>
        <taxon>Pezizomycotina</taxon>
        <taxon>Dothideomycetes</taxon>
        <taxon>Dothideomycetidae</taxon>
        <taxon>Mycosphaerellales</taxon>
        <taxon>Dissoconiaceae</taxon>
        <taxon>Dissoconium</taxon>
    </lineage>
</organism>
<feature type="region of interest" description="Disordered" evidence="1">
    <location>
        <begin position="154"/>
        <end position="363"/>
    </location>
</feature>
<dbReference type="AlphaFoldDB" id="A0A6J3MDT2"/>
<sequence length="535" mass="58384">MASNTYLRWLQSPTTAGLADNASLHYITTTTTISEPTAILKHLAAQAKQVEKKDEKVLNVVNDDNGAAIETSTTLQFRNGGGAYLPSIDSNLLDERTVVFPLTHVVSFDSENRIQQIRLYWDQGSLLRQVEAIGKTGRNWPIRDGKAQTDLVASSVKAGNASDTGSSKPSRPAEQPAAPRNTSEVPIRGGRHNRESVSVTGDPHASLALFNERDPNEDNGSYAGPKHSTRSSARPPPRDYTELFGEGGGNDDNRPLSPNKKTGAGKNFSEIRLFNQDEPPAEPSSPERKRTYSQKYEHFAFGDGEDAPALRPDSRRAGKNQPAAAFSFEDRATPQKPSTKPRPGDERHWGAGIDAEDVNSPQKRPIVHAARPDAQTHFQMTDASPAPEPGQKAKSFQRQKGMGLYHDPVMEDERVNQSTSTNVNNTRRGQEFGSHHNVTDNTTRGGNDNTHAAAAANKGRNNARSDMRSNWDFGGEEMPIGKIFKTAGDGMGSRLGGRSWGIGDDSDPEVEADKKIRGGRGGRRTEQQKADELDF</sequence>
<dbReference type="SUPFAM" id="SSF54427">
    <property type="entry name" value="NTF2-like"/>
    <property type="match status" value="1"/>
</dbReference>
<reference evidence="3" key="1">
    <citation type="submission" date="2020-01" db="EMBL/GenBank/DDBJ databases">
        <authorList>
            <consortium name="DOE Joint Genome Institute"/>
            <person name="Haridas S."/>
            <person name="Albert R."/>
            <person name="Binder M."/>
            <person name="Bloem J."/>
            <person name="Labutti K."/>
            <person name="Salamov A."/>
            <person name="Andreopoulos B."/>
            <person name="Baker S.E."/>
            <person name="Barry K."/>
            <person name="Bills G."/>
            <person name="Bluhm B.H."/>
            <person name="Cannon C."/>
            <person name="Castanera R."/>
            <person name="Culley D.E."/>
            <person name="Daum C."/>
            <person name="Ezra D."/>
            <person name="Gonzalez J.B."/>
            <person name="Henrissat B."/>
            <person name="Kuo A."/>
            <person name="Liang C."/>
            <person name="Lipzen A."/>
            <person name="Lutzoni F."/>
            <person name="Magnuson J."/>
            <person name="Mondo S."/>
            <person name="Nolan M."/>
            <person name="Ohm R."/>
            <person name="Pangilinan J."/>
            <person name="Park H.-J."/>
            <person name="Ramirez L."/>
            <person name="Alfaro M."/>
            <person name="Sun H."/>
            <person name="Tritt A."/>
            <person name="Yoshinaga Y."/>
            <person name="Zwiers L.-H."/>
            <person name="Turgeon B.G."/>
            <person name="Goodwin S.B."/>
            <person name="Spatafora J.W."/>
            <person name="Crous P.W."/>
            <person name="Grigoriev I.V."/>
        </authorList>
    </citation>
    <scope>NUCLEOTIDE SEQUENCE</scope>
    <source>
        <strain evidence="3">CBS 342.82</strain>
    </source>
</reference>
<feature type="compositionally biased region" description="Basic and acidic residues" evidence="1">
    <location>
        <begin position="523"/>
        <end position="535"/>
    </location>
</feature>
<feature type="compositionally biased region" description="Low complexity" evidence="1">
    <location>
        <begin position="416"/>
        <end position="427"/>
    </location>
</feature>
<reference evidence="3" key="3">
    <citation type="submission" date="2025-08" db="UniProtKB">
        <authorList>
            <consortium name="RefSeq"/>
        </authorList>
    </citation>
    <scope>IDENTIFICATION</scope>
    <source>
        <strain evidence="3">CBS 342.82</strain>
    </source>
</reference>
<feature type="compositionally biased region" description="Basic and acidic residues" evidence="1">
    <location>
        <begin position="285"/>
        <end position="300"/>
    </location>
</feature>